<dbReference type="KEGG" id="ppd:Ppro_0397"/>
<name>A1AL11_PELPD</name>
<keyword evidence="3" id="KW-1185">Reference proteome</keyword>
<sequence>MKIHYRFRFIVCMVALLVVAGCASTKVTDRQPLVTGQIQRPGRILVYDFAATPNELPPGSALAVQYSGGETPQSAEHIANGRKLGALIAQELTSQIREMGMLAEHASLGTTAELNDIVIRGCIISYDEGSAAKRVTIGMGSGSSQLRVAAEGLQMTPQGLRTLGYGATQSGGNKTPGAAVGAATFIATANPAGLIVSSGMKVYGEMSGSSKIEGRAKKSAEEIADVLKKRFKDQGWIE</sequence>
<dbReference type="STRING" id="338966.Ppro_0397"/>
<feature type="chain" id="PRO_5002632198" description="DUF4410 domain-containing protein" evidence="1">
    <location>
        <begin position="21"/>
        <end position="238"/>
    </location>
</feature>
<dbReference type="PROSITE" id="PS51257">
    <property type="entry name" value="PROKAR_LIPOPROTEIN"/>
    <property type="match status" value="1"/>
</dbReference>
<dbReference type="EMBL" id="CP000482">
    <property type="protein sequence ID" value="ABK98031.1"/>
    <property type="molecule type" value="Genomic_DNA"/>
</dbReference>
<dbReference type="HOGENOM" id="CLU_1203806_0_0_7"/>
<dbReference type="Pfam" id="PF14366">
    <property type="entry name" value="DUF4410"/>
    <property type="match status" value="1"/>
</dbReference>
<accession>A1AL11</accession>
<reference evidence="2 3" key="1">
    <citation type="submission" date="2006-10" db="EMBL/GenBank/DDBJ databases">
        <title>Complete sequence of chromosome of Pelobacter propionicus DSM 2379.</title>
        <authorList>
            <consortium name="US DOE Joint Genome Institute"/>
            <person name="Copeland A."/>
            <person name="Lucas S."/>
            <person name="Lapidus A."/>
            <person name="Barry K."/>
            <person name="Detter J.C."/>
            <person name="Glavina del Rio T."/>
            <person name="Hammon N."/>
            <person name="Israni S."/>
            <person name="Dalin E."/>
            <person name="Tice H."/>
            <person name="Pitluck S."/>
            <person name="Saunders E."/>
            <person name="Brettin T."/>
            <person name="Bruce D."/>
            <person name="Han C."/>
            <person name="Tapia R."/>
            <person name="Schmutz J."/>
            <person name="Larimer F."/>
            <person name="Land M."/>
            <person name="Hauser L."/>
            <person name="Kyrpides N."/>
            <person name="Kim E."/>
            <person name="Lovley D."/>
            <person name="Richardson P."/>
        </authorList>
    </citation>
    <scope>NUCLEOTIDE SEQUENCE [LARGE SCALE GENOMIC DNA]</scope>
    <source>
        <strain evidence="3">DSM 2379 / NBRC 103807 / OttBd1</strain>
    </source>
</reference>
<dbReference type="eggNOG" id="ENOG5030TMD">
    <property type="taxonomic scope" value="Bacteria"/>
</dbReference>
<keyword evidence="1" id="KW-0732">Signal</keyword>
<evidence type="ECO:0008006" key="4">
    <source>
        <dbReference type="Google" id="ProtNLM"/>
    </source>
</evidence>
<dbReference type="InterPro" id="IPR025522">
    <property type="entry name" value="DUF4410"/>
</dbReference>
<dbReference type="RefSeq" id="WP_011734345.1">
    <property type="nucleotide sequence ID" value="NC_008609.1"/>
</dbReference>
<evidence type="ECO:0000256" key="1">
    <source>
        <dbReference type="SAM" id="SignalP"/>
    </source>
</evidence>
<dbReference type="AlphaFoldDB" id="A1AL11"/>
<proteinExistence type="predicted"/>
<gene>
    <name evidence="2" type="ordered locus">Ppro_0397</name>
</gene>
<feature type="signal peptide" evidence="1">
    <location>
        <begin position="1"/>
        <end position="20"/>
    </location>
</feature>
<organism evidence="2 3">
    <name type="scientific">Pelobacter propionicus (strain DSM 2379 / NBRC 103807 / OttBd1)</name>
    <dbReference type="NCBI Taxonomy" id="338966"/>
    <lineage>
        <taxon>Bacteria</taxon>
        <taxon>Pseudomonadati</taxon>
        <taxon>Thermodesulfobacteriota</taxon>
        <taxon>Desulfuromonadia</taxon>
        <taxon>Desulfuromonadales</taxon>
        <taxon>Desulfuromonadaceae</taxon>
        <taxon>Pelobacter</taxon>
    </lineage>
</organism>
<evidence type="ECO:0000313" key="3">
    <source>
        <dbReference type="Proteomes" id="UP000006732"/>
    </source>
</evidence>
<dbReference type="Proteomes" id="UP000006732">
    <property type="component" value="Chromosome"/>
</dbReference>
<evidence type="ECO:0000313" key="2">
    <source>
        <dbReference type="EMBL" id="ABK98031.1"/>
    </source>
</evidence>
<protein>
    <recommendedName>
        <fullName evidence="4">DUF4410 domain-containing protein</fullName>
    </recommendedName>
</protein>